<keyword evidence="2" id="KW-0808">Transferase</keyword>
<evidence type="ECO:0000259" key="1">
    <source>
        <dbReference type="SMART" id="SM00563"/>
    </source>
</evidence>
<feature type="domain" description="Phospholipid/glycerol acyltransferase" evidence="1">
    <location>
        <begin position="112"/>
        <end position="248"/>
    </location>
</feature>
<dbReference type="InterPro" id="IPR002123">
    <property type="entry name" value="Plipid/glycerol_acylTrfase"/>
</dbReference>
<name>A0A348HDJ6_9GAMM</name>
<dbReference type="EMBL" id="AP018933">
    <property type="protein sequence ID" value="BBG29698.1"/>
    <property type="molecule type" value="Genomic_DNA"/>
</dbReference>
<dbReference type="GO" id="GO:0042840">
    <property type="term" value="P:D-glucuronate catabolic process"/>
    <property type="evidence" value="ECO:0007669"/>
    <property type="project" value="TreeGrafter"/>
</dbReference>
<proteinExistence type="predicted"/>
<dbReference type="AlphaFoldDB" id="A0A348HDJ6"/>
<dbReference type="KEGG" id="zpl:ZBT109_0925"/>
<keyword evidence="3" id="KW-1185">Reference proteome</keyword>
<organism evidence="2 3">
    <name type="scientific">Zymobacter palmae</name>
    <dbReference type="NCBI Taxonomy" id="33074"/>
    <lineage>
        <taxon>Bacteria</taxon>
        <taxon>Pseudomonadati</taxon>
        <taxon>Pseudomonadota</taxon>
        <taxon>Gammaproteobacteria</taxon>
        <taxon>Oceanospirillales</taxon>
        <taxon>Halomonadaceae</taxon>
        <taxon>Zymobacter group</taxon>
        <taxon>Zymobacter</taxon>
    </lineage>
</organism>
<accession>A0A348HDJ6</accession>
<dbReference type="PANTHER" id="PTHR30068">
    <property type="entry name" value="URONATE ISOMERASE"/>
    <property type="match status" value="1"/>
</dbReference>
<reference evidence="2 3" key="1">
    <citation type="submission" date="2018-09" db="EMBL/GenBank/DDBJ databases">
        <title>Zymobacter palmae IAM14233 (=T109) whole genome analysis.</title>
        <authorList>
            <person name="Yanase H."/>
        </authorList>
    </citation>
    <scope>NUCLEOTIDE SEQUENCE [LARGE SCALE GENOMIC DNA]</scope>
    <source>
        <strain evidence="2 3">IAM14233</strain>
    </source>
</reference>
<evidence type="ECO:0000313" key="2">
    <source>
        <dbReference type="EMBL" id="BBG29698.1"/>
    </source>
</evidence>
<dbReference type="Pfam" id="PF01553">
    <property type="entry name" value="Acyltransferase"/>
    <property type="match status" value="1"/>
</dbReference>
<dbReference type="GO" id="GO:0016746">
    <property type="term" value="F:acyltransferase activity"/>
    <property type="evidence" value="ECO:0007669"/>
    <property type="project" value="UniProtKB-KW"/>
</dbReference>
<sequence length="391" mass="44326">MNVTMTTTSTPDRFDSLRPYRDDEVVAVLDRLAHDREFLNLVGRYRLPRLMKHLPCFARFLTRQGLQKRMKGTLTIADFQQHIADYMNDMIAKTVTRFETEGAAHLDPDNAYLFIGNHRDISLDPAFLNLALHHSGRDTVRIAIGDNLLKRPFASDLMRLNKSFIVPRSSSGKREMLQAFRLLSDYIAHSLRDEKHSIWIAQRQGRAKDGIDRTEPGIIKMICMSQGKQPLGGTIKALNIVPVSISYEYDPCALMKARELQALETDGSYEKQSMEDMQSIAAGITGQKGRVSLHFGTPLSVRPDGYPFETAEEVAAEIDRQVLEGYTLFPPHMLALKMLGGHDELVDETAITEDDRQRFNAALAEVPEDLRPWWLQQYANPVLNRAGLIEE</sequence>
<protein>
    <submittedName>
        <fullName evidence="2">Glycerol-3-phosphate O-acyltransferase</fullName>
    </submittedName>
</protein>
<dbReference type="SMART" id="SM00563">
    <property type="entry name" value="PlsC"/>
    <property type="match status" value="1"/>
</dbReference>
<dbReference type="STRING" id="1123510.GCA_000620025_02286"/>
<dbReference type="PANTHER" id="PTHR30068:SF3">
    <property type="entry name" value="PHOSPHOLIPID_GLYCEROL ACYLTRANSFERASE DOMAIN-CONTAINING PROTEIN"/>
    <property type="match status" value="1"/>
</dbReference>
<dbReference type="OrthoDB" id="1078132at2"/>
<evidence type="ECO:0000313" key="3">
    <source>
        <dbReference type="Proteomes" id="UP000267342"/>
    </source>
</evidence>
<dbReference type="GO" id="GO:0019698">
    <property type="term" value="P:D-galacturonate catabolic process"/>
    <property type="evidence" value="ECO:0007669"/>
    <property type="project" value="TreeGrafter"/>
</dbReference>
<keyword evidence="2" id="KW-0012">Acyltransferase</keyword>
<gene>
    <name evidence="2" type="ORF">ZBT109_0925</name>
</gene>
<dbReference type="SUPFAM" id="SSF69593">
    <property type="entry name" value="Glycerol-3-phosphate (1)-acyltransferase"/>
    <property type="match status" value="1"/>
</dbReference>
<dbReference type="Proteomes" id="UP000267342">
    <property type="component" value="Chromosome"/>
</dbReference>